<proteinExistence type="predicted"/>
<dbReference type="Proteomes" id="UP001595699">
    <property type="component" value="Unassembled WGS sequence"/>
</dbReference>
<name>A0ABV7YMD0_9ACTN</name>
<comment type="caution">
    <text evidence="1">The sequence shown here is derived from an EMBL/GenBank/DDBJ whole genome shotgun (WGS) entry which is preliminary data.</text>
</comment>
<organism evidence="1 2">
    <name type="scientific">Tenggerimyces flavus</name>
    <dbReference type="NCBI Taxonomy" id="1708749"/>
    <lineage>
        <taxon>Bacteria</taxon>
        <taxon>Bacillati</taxon>
        <taxon>Actinomycetota</taxon>
        <taxon>Actinomycetes</taxon>
        <taxon>Propionibacteriales</taxon>
        <taxon>Nocardioidaceae</taxon>
        <taxon>Tenggerimyces</taxon>
    </lineage>
</organism>
<evidence type="ECO:0000313" key="2">
    <source>
        <dbReference type="Proteomes" id="UP001595699"/>
    </source>
</evidence>
<evidence type="ECO:0000313" key="1">
    <source>
        <dbReference type="EMBL" id="MFC3765280.1"/>
    </source>
</evidence>
<dbReference type="SUPFAM" id="SSF54197">
    <property type="entry name" value="HIT-like"/>
    <property type="match status" value="1"/>
</dbReference>
<accession>A0ABV7YMD0</accession>
<dbReference type="RefSeq" id="WP_205121334.1">
    <property type="nucleotide sequence ID" value="NZ_JAFBCM010000001.1"/>
</dbReference>
<keyword evidence="2" id="KW-1185">Reference proteome</keyword>
<reference evidence="2" key="1">
    <citation type="journal article" date="2019" name="Int. J. Syst. Evol. Microbiol.">
        <title>The Global Catalogue of Microorganisms (GCM) 10K type strain sequencing project: providing services to taxonomists for standard genome sequencing and annotation.</title>
        <authorList>
            <consortium name="The Broad Institute Genomics Platform"/>
            <consortium name="The Broad Institute Genome Sequencing Center for Infectious Disease"/>
            <person name="Wu L."/>
            <person name="Ma J."/>
        </authorList>
    </citation>
    <scope>NUCLEOTIDE SEQUENCE [LARGE SCALE GENOMIC DNA]</scope>
    <source>
        <strain evidence="2">CGMCC 4.7241</strain>
    </source>
</reference>
<dbReference type="Gene3D" id="3.30.428.10">
    <property type="entry name" value="HIT-like"/>
    <property type="match status" value="1"/>
</dbReference>
<dbReference type="EMBL" id="JBHRZH010000037">
    <property type="protein sequence ID" value="MFC3765280.1"/>
    <property type="molecule type" value="Genomic_DNA"/>
</dbReference>
<evidence type="ECO:0008006" key="3">
    <source>
        <dbReference type="Google" id="ProtNLM"/>
    </source>
</evidence>
<sequence length="163" mass="17646">MRLPYAEPLNVLKLDDPVIPEPPRRGEPGGEPCGLCGGGATAPVWGDDLFTMHPPVGGSLAGVVWVASREHVDSFRDLSKEALAAFGPLAARIENAILSLGDVGRVHLYRWGDGGSHFHVWFMPRPLGMIDAQNFMLPLWEDVLPNVTDEELRAAAERVAAAM</sequence>
<dbReference type="InterPro" id="IPR036265">
    <property type="entry name" value="HIT-like_sf"/>
</dbReference>
<protein>
    <recommendedName>
        <fullName evidence="3">HIT domain-containing protein</fullName>
    </recommendedName>
</protein>
<gene>
    <name evidence="1" type="ORF">ACFOUW_30900</name>
</gene>